<dbReference type="RefSeq" id="WP_147303040.1">
    <property type="nucleotide sequence ID" value="NZ_QREG01000028.1"/>
</dbReference>
<name>A0A3D9KXV9_MARFU</name>
<dbReference type="AlphaFoldDB" id="A0A3D9KXV9"/>
<comment type="caution">
    <text evidence="1">The sequence shown here is derived from an EMBL/GenBank/DDBJ whole genome shotgun (WGS) entry which is preliminary data.</text>
</comment>
<protein>
    <submittedName>
        <fullName evidence="1">Uncharacterized protein</fullName>
    </submittedName>
</protein>
<gene>
    <name evidence="1" type="ORF">C7460_12841</name>
</gene>
<organism evidence="1 2">
    <name type="scientific">Marinoscillum furvescens DSM 4134</name>
    <dbReference type="NCBI Taxonomy" id="1122208"/>
    <lineage>
        <taxon>Bacteria</taxon>
        <taxon>Pseudomonadati</taxon>
        <taxon>Bacteroidota</taxon>
        <taxon>Cytophagia</taxon>
        <taxon>Cytophagales</taxon>
        <taxon>Reichenbachiellaceae</taxon>
        <taxon>Marinoscillum</taxon>
    </lineage>
</organism>
<proteinExistence type="predicted"/>
<evidence type="ECO:0000313" key="1">
    <source>
        <dbReference type="EMBL" id="RED92824.1"/>
    </source>
</evidence>
<sequence>MKYTTIFMLLWMCHSLCGQTFDANSKVTGTLKTTEGKYEGLVDINLKLNQVLWSRDNSSKIFGARQIKEAKLQFPDGSQKIYVGHELGNDHYLFEALAYGKTIVLFKEGLTKDQVTGALYPPFFTIEKNKLKPLERKKDILEVFGGDSKWMHQFIKNRNLDLASKSDIEKAFDYYNGTFEATNPTSP</sequence>
<keyword evidence="2" id="KW-1185">Reference proteome</keyword>
<evidence type="ECO:0000313" key="2">
    <source>
        <dbReference type="Proteomes" id="UP000256779"/>
    </source>
</evidence>
<dbReference type="EMBL" id="QREG01000028">
    <property type="protein sequence ID" value="RED92824.1"/>
    <property type="molecule type" value="Genomic_DNA"/>
</dbReference>
<accession>A0A3D9KXV9</accession>
<dbReference type="Proteomes" id="UP000256779">
    <property type="component" value="Unassembled WGS sequence"/>
</dbReference>
<reference evidence="1 2" key="1">
    <citation type="submission" date="2018-07" db="EMBL/GenBank/DDBJ databases">
        <title>Genomic Encyclopedia of Type Strains, Phase IV (KMG-IV): sequencing the most valuable type-strain genomes for metagenomic binning, comparative biology and taxonomic classification.</title>
        <authorList>
            <person name="Goeker M."/>
        </authorList>
    </citation>
    <scope>NUCLEOTIDE SEQUENCE [LARGE SCALE GENOMIC DNA]</scope>
    <source>
        <strain evidence="1 2">DSM 4134</strain>
    </source>
</reference>